<evidence type="ECO:0000256" key="10">
    <source>
        <dbReference type="ARBA" id="ARBA00023180"/>
    </source>
</evidence>
<dbReference type="Pfam" id="PF10250">
    <property type="entry name" value="O-FucT"/>
    <property type="match status" value="1"/>
</dbReference>
<dbReference type="PIRSF" id="PIRSF009360">
    <property type="entry name" value="UCP009360"/>
    <property type="match status" value="1"/>
</dbReference>
<evidence type="ECO:0000313" key="16">
    <source>
        <dbReference type="Proteomes" id="UP000029120"/>
    </source>
</evidence>
<feature type="compositionally biased region" description="Acidic residues" evidence="14">
    <location>
        <begin position="626"/>
        <end position="635"/>
    </location>
</feature>
<dbReference type="OMA" id="YHANHTW"/>
<dbReference type="GO" id="GO:0016757">
    <property type="term" value="F:glycosyltransferase activity"/>
    <property type="evidence" value="ECO:0007669"/>
    <property type="project" value="UniProtKB-KW"/>
</dbReference>
<feature type="region of interest" description="Disordered" evidence="14">
    <location>
        <begin position="402"/>
        <end position="437"/>
    </location>
</feature>
<dbReference type="PANTHER" id="PTHR31741:SF46">
    <property type="entry name" value="O-FUCOSYLTRANSFERASE 27"/>
    <property type="match status" value="1"/>
</dbReference>
<dbReference type="GO" id="GO:0005802">
    <property type="term" value="C:trans-Golgi network"/>
    <property type="evidence" value="ECO:0007669"/>
    <property type="project" value="TreeGrafter"/>
</dbReference>
<name>A0A087GVB7_ARAAL</name>
<keyword evidence="7" id="KW-0735">Signal-anchor</keyword>
<keyword evidence="12" id="KW-0119">Carbohydrate metabolism</keyword>
<dbReference type="GO" id="GO:0006004">
    <property type="term" value="P:fucose metabolic process"/>
    <property type="evidence" value="ECO:0007669"/>
    <property type="project" value="UniProtKB-KW"/>
</dbReference>
<keyword evidence="5" id="KW-0808">Transferase</keyword>
<evidence type="ECO:0000256" key="8">
    <source>
        <dbReference type="ARBA" id="ARBA00022989"/>
    </source>
</evidence>
<evidence type="ECO:0000256" key="4">
    <source>
        <dbReference type="ARBA" id="ARBA00022676"/>
    </source>
</evidence>
<dbReference type="InterPro" id="IPR019378">
    <property type="entry name" value="GDP-Fuc_O-FucTrfase"/>
</dbReference>
<dbReference type="AlphaFoldDB" id="A0A087GVB7"/>
<reference evidence="16" key="1">
    <citation type="journal article" date="2015" name="Nat. Plants">
        <title>Genome expansion of Arabis alpina linked with retrotransposition and reduced symmetric DNA methylation.</title>
        <authorList>
            <person name="Willing E.M."/>
            <person name="Rawat V."/>
            <person name="Mandakova T."/>
            <person name="Maumus F."/>
            <person name="James G.V."/>
            <person name="Nordstroem K.J."/>
            <person name="Becker C."/>
            <person name="Warthmann N."/>
            <person name="Chica C."/>
            <person name="Szarzynska B."/>
            <person name="Zytnicki M."/>
            <person name="Albani M.C."/>
            <person name="Kiefer C."/>
            <person name="Bergonzi S."/>
            <person name="Castaings L."/>
            <person name="Mateos J.L."/>
            <person name="Berns M.C."/>
            <person name="Bujdoso N."/>
            <person name="Piofczyk T."/>
            <person name="de Lorenzo L."/>
            <person name="Barrero-Sicilia C."/>
            <person name="Mateos I."/>
            <person name="Piednoel M."/>
            <person name="Hagmann J."/>
            <person name="Chen-Min-Tao R."/>
            <person name="Iglesias-Fernandez R."/>
            <person name="Schuster S.C."/>
            <person name="Alonso-Blanco C."/>
            <person name="Roudier F."/>
            <person name="Carbonero P."/>
            <person name="Paz-Ares J."/>
            <person name="Davis S.J."/>
            <person name="Pecinka A."/>
            <person name="Quesneville H."/>
            <person name="Colot V."/>
            <person name="Lysak M.A."/>
            <person name="Weigel D."/>
            <person name="Coupland G."/>
            <person name="Schneeberger K."/>
        </authorList>
    </citation>
    <scope>NUCLEOTIDE SEQUENCE [LARGE SCALE GENOMIC DNA]</scope>
    <source>
        <strain evidence="16">cv. Pajares</strain>
    </source>
</reference>
<keyword evidence="4" id="KW-0328">Glycosyltransferase</keyword>
<feature type="compositionally biased region" description="Basic and acidic residues" evidence="14">
    <location>
        <begin position="614"/>
        <end position="625"/>
    </location>
</feature>
<evidence type="ECO:0000313" key="15">
    <source>
        <dbReference type="EMBL" id="KFK33819.1"/>
    </source>
</evidence>
<dbReference type="OrthoDB" id="743588at2759"/>
<evidence type="ECO:0000256" key="12">
    <source>
        <dbReference type="ARBA" id="ARBA00023277"/>
    </source>
</evidence>
<comment type="subcellular location">
    <subcellularLocation>
        <location evidence="1">Membrane</location>
        <topology evidence="1">Single-pass type II membrane protein</topology>
    </subcellularLocation>
</comment>
<keyword evidence="8" id="KW-1133">Transmembrane helix</keyword>
<comment type="similarity">
    <text evidence="3">Belongs to the glycosyltransferase GT106 family.</text>
</comment>
<dbReference type="GO" id="GO:0005768">
    <property type="term" value="C:endosome"/>
    <property type="evidence" value="ECO:0007669"/>
    <property type="project" value="TreeGrafter"/>
</dbReference>
<evidence type="ECO:0000256" key="1">
    <source>
        <dbReference type="ARBA" id="ARBA00004606"/>
    </source>
</evidence>
<evidence type="ECO:0000256" key="13">
    <source>
        <dbReference type="ARBA" id="ARBA00030350"/>
    </source>
</evidence>
<dbReference type="InterPro" id="IPR024709">
    <property type="entry name" value="FucosylTrfase_pln"/>
</dbReference>
<dbReference type="PANTHER" id="PTHR31741">
    <property type="entry name" value="OS02G0726500 PROTEIN-RELATED"/>
    <property type="match status" value="1"/>
</dbReference>
<protein>
    <recommendedName>
        <fullName evidence="13">O-fucosyltransferase family protein</fullName>
    </recommendedName>
</protein>
<keyword evidence="11" id="KW-0294">Fucose metabolism</keyword>
<proteinExistence type="inferred from homology"/>
<dbReference type="Proteomes" id="UP000029120">
    <property type="component" value="Chromosome 5"/>
</dbReference>
<evidence type="ECO:0000256" key="6">
    <source>
        <dbReference type="ARBA" id="ARBA00022692"/>
    </source>
</evidence>
<evidence type="ECO:0000256" key="9">
    <source>
        <dbReference type="ARBA" id="ARBA00023136"/>
    </source>
</evidence>
<organism evidence="15 16">
    <name type="scientific">Arabis alpina</name>
    <name type="common">Alpine rock-cress</name>
    <dbReference type="NCBI Taxonomy" id="50452"/>
    <lineage>
        <taxon>Eukaryota</taxon>
        <taxon>Viridiplantae</taxon>
        <taxon>Streptophyta</taxon>
        <taxon>Embryophyta</taxon>
        <taxon>Tracheophyta</taxon>
        <taxon>Spermatophyta</taxon>
        <taxon>Magnoliopsida</taxon>
        <taxon>eudicotyledons</taxon>
        <taxon>Gunneridae</taxon>
        <taxon>Pentapetalae</taxon>
        <taxon>rosids</taxon>
        <taxon>malvids</taxon>
        <taxon>Brassicales</taxon>
        <taxon>Brassicaceae</taxon>
        <taxon>Arabideae</taxon>
        <taxon>Arabis</taxon>
    </lineage>
</organism>
<feature type="compositionally biased region" description="Acidic residues" evidence="14">
    <location>
        <begin position="669"/>
        <end position="681"/>
    </location>
</feature>
<evidence type="ECO:0000256" key="11">
    <source>
        <dbReference type="ARBA" id="ARBA00023253"/>
    </source>
</evidence>
<comment type="pathway">
    <text evidence="2">Glycan metabolism.</text>
</comment>
<evidence type="ECO:0000256" key="5">
    <source>
        <dbReference type="ARBA" id="ARBA00022679"/>
    </source>
</evidence>
<feature type="region of interest" description="Disordered" evidence="14">
    <location>
        <begin position="610"/>
        <end position="681"/>
    </location>
</feature>
<evidence type="ECO:0000256" key="2">
    <source>
        <dbReference type="ARBA" id="ARBA00004881"/>
    </source>
</evidence>
<dbReference type="Gramene" id="KFK33819">
    <property type="protein sequence ID" value="KFK33819"/>
    <property type="gene ID" value="AALP_AA5G064400"/>
</dbReference>
<keyword evidence="6" id="KW-0812">Transmembrane</keyword>
<evidence type="ECO:0000256" key="7">
    <source>
        <dbReference type="ARBA" id="ARBA00022968"/>
    </source>
</evidence>
<accession>A0A087GVB7</accession>
<gene>
    <name evidence="15" type="ordered locus">AALP_Aa5g064400</name>
</gene>
<keyword evidence="10" id="KW-0325">Glycoprotein</keyword>
<sequence>MKGEGKVFFKSRMKWIGLLGLVLSILSLLFHFLLAGFTDDSISDYSIPVTIFSWRPIFDNSRFTRHTPLYRRLWGPTRHVETLLPDANPRSYYSDPPARTNGFVFVRIQGGFHEIRNSIPDIVAISRLLNATLVVPEIQSTTSSKGISSQFKSFAYLYNEEHFMASIANDVRVVKTLPKNLKWARRKKQIPSFKVSYGSSPYYYLHHVLPVLIKHSVVELVVPNGGCLQAILPSDLEEYQRLRCRVAFHALQFRKEVQELSTKVLQRLRPLGRPFIAYDPGMTREALAYHGCAELFQDVHTELIQHKRAWMRKRGIVKGKLSVNSAEQRLAGLCPLMPEEVGILLRAYGYSWDTIIYVAGGEVFGGQRTLIPLHGMFENVVDRTSLSTGWELAKMYGREAKHKDIKKMTPPSVEEETKHDSLKSLKQRPQPLPPPPARPKYYNIEGWWGWVAESDNEPESTVIELRTNAHKLLWEAIDYVVSVEADVFIPGFDRDGKGHPSFASLVTGHRLYQSASAKTFRPDRKQIAMLLEDIRDHMYEANHTWITSVRKLLKRSILEGLIESSKRSKALSFLSHPVPECSCTRRAHPVSNASLVEVDLRVTRRCPKWMDGGVTERSKDNKNAEKEEDLDEEDLSSSGLFFGHKGNGGNSNGNNETVNSEANNKEEGQLEDQEELEGVEK</sequence>
<dbReference type="GO" id="GO:0016020">
    <property type="term" value="C:membrane"/>
    <property type="evidence" value="ECO:0007669"/>
    <property type="project" value="UniProtKB-SubCell"/>
</dbReference>
<keyword evidence="9" id="KW-0472">Membrane</keyword>
<dbReference type="EMBL" id="CM002873">
    <property type="protein sequence ID" value="KFK33819.1"/>
    <property type="molecule type" value="Genomic_DNA"/>
</dbReference>
<evidence type="ECO:0000256" key="3">
    <source>
        <dbReference type="ARBA" id="ARBA00007737"/>
    </source>
</evidence>
<keyword evidence="16" id="KW-1185">Reference proteome</keyword>
<dbReference type="eggNOG" id="ENOG502QQP9">
    <property type="taxonomic scope" value="Eukaryota"/>
</dbReference>
<evidence type="ECO:0000256" key="14">
    <source>
        <dbReference type="SAM" id="MobiDB-lite"/>
    </source>
</evidence>